<protein>
    <submittedName>
        <fullName evidence="3">V8-like Glu-specific endopeptidase</fullName>
    </submittedName>
</protein>
<keyword evidence="4" id="KW-1185">Reference proteome</keyword>
<dbReference type="Pfam" id="PF13365">
    <property type="entry name" value="Trypsin_2"/>
    <property type="match status" value="1"/>
</dbReference>
<evidence type="ECO:0000256" key="2">
    <source>
        <dbReference type="SAM" id="SignalP"/>
    </source>
</evidence>
<evidence type="ECO:0000256" key="1">
    <source>
        <dbReference type="ARBA" id="ARBA00022729"/>
    </source>
</evidence>
<feature type="chain" id="PRO_5038744017" evidence="2">
    <location>
        <begin position="21"/>
        <end position="325"/>
    </location>
</feature>
<dbReference type="InterPro" id="IPR009003">
    <property type="entry name" value="Peptidase_S1_PA"/>
</dbReference>
<comment type="caution">
    <text evidence="3">The sequence shown here is derived from an EMBL/GenBank/DDBJ whole genome shotgun (WGS) entry which is preliminary data.</text>
</comment>
<name>A0A7W5FF30_9ACTN</name>
<dbReference type="RefSeq" id="WP_183221263.1">
    <property type="nucleotide sequence ID" value="NZ_BMPW01000005.1"/>
</dbReference>
<sequence length="325" mass="35022">MQRLRGIIVAVLLGSGAALAAPTGPAAAAPTSEPKLERLSARAEPAQVATRSARWTKARIDEAIETAKPIQYSPALPTTQKRTKDFTAPARTIAPPAAAPRSATTAALPAPATHGRMYAITADDSVLGWCSASVINSGQRNLIMTAAHCLHSGEGGDWAFVDAFFVPQLYGDSQPYGVFWASSWTIWSPWSDDSDDDYDYGFVNLYANDRGNVADVVGANGLRVNNGYDNTVVVWGYPADDGYPGDVPYYCDRVTTYDGSWWDSYVYVGCILTGGASGGPWLEDYNYSNSLGYVIGLTSRAGVDFDYSLSPYFDDDVADLYHEVD</sequence>
<dbReference type="SUPFAM" id="SSF50494">
    <property type="entry name" value="Trypsin-like serine proteases"/>
    <property type="match status" value="1"/>
</dbReference>
<feature type="signal peptide" evidence="2">
    <location>
        <begin position="1"/>
        <end position="20"/>
    </location>
</feature>
<reference evidence="3 4" key="1">
    <citation type="submission" date="2020-08" db="EMBL/GenBank/DDBJ databases">
        <title>Genomic Encyclopedia of Type Strains, Phase III (KMG-III): the genomes of soil and plant-associated and newly described type strains.</title>
        <authorList>
            <person name="Whitman W."/>
        </authorList>
    </citation>
    <scope>NUCLEOTIDE SEQUENCE [LARGE SCALE GENOMIC DNA]</scope>
    <source>
        <strain evidence="3 4">CECT 3287</strain>
    </source>
</reference>
<dbReference type="PANTHER" id="PTHR15462">
    <property type="entry name" value="SERINE PROTEASE"/>
    <property type="match status" value="1"/>
</dbReference>
<dbReference type="AlphaFoldDB" id="A0A7W5FF30"/>
<dbReference type="InterPro" id="IPR050966">
    <property type="entry name" value="Glutamyl_endopeptidase"/>
</dbReference>
<gene>
    <name evidence="3" type="ORF">FHR83_003726</name>
</gene>
<organism evidence="3 4">
    <name type="scientific">Actinoplanes campanulatus</name>
    <dbReference type="NCBI Taxonomy" id="113559"/>
    <lineage>
        <taxon>Bacteria</taxon>
        <taxon>Bacillati</taxon>
        <taxon>Actinomycetota</taxon>
        <taxon>Actinomycetes</taxon>
        <taxon>Micromonosporales</taxon>
        <taxon>Micromonosporaceae</taxon>
        <taxon>Actinoplanes</taxon>
    </lineage>
</organism>
<dbReference type="InterPro" id="IPR043504">
    <property type="entry name" value="Peptidase_S1_PA_chymotrypsin"/>
</dbReference>
<evidence type="ECO:0000313" key="3">
    <source>
        <dbReference type="EMBL" id="MBB3096056.1"/>
    </source>
</evidence>
<proteinExistence type="predicted"/>
<dbReference type="Gene3D" id="2.40.10.10">
    <property type="entry name" value="Trypsin-like serine proteases"/>
    <property type="match status" value="2"/>
</dbReference>
<keyword evidence="1 2" id="KW-0732">Signal</keyword>
<accession>A0A7W5FF30</accession>
<dbReference type="Proteomes" id="UP000590749">
    <property type="component" value="Unassembled WGS sequence"/>
</dbReference>
<evidence type="ECO:0000313" key="4">
    <source>
        <dbReference type="Proteomes" id="UP000590749"/>
    </source>
</evidence>
<dbReference type="EMBL" id="JACHXF010000007">
    <property type="protein sequence ID" value="MBB3096056.1"/>
    <property type="molecule type" value="Genomic_DNA"/>
</dbReference>